<dbReference type="AlphaFoldDB" id="A0AAE3H348"/>
<dbReference type="GO" id="GO:0003677">
    <property type="term" value="F:DNA binding"/>
    <property type="evidence" value="ECO:0007669"/>
    <property type="project" value="UniProtKB-UniRule"/>
</dbReference>
<keyword evidence="2 4" id="KW-0238">DNA-binding</keyword>
<dbReference type="Gene3D" id="1.10.443.10">
    <property type="entry name" value="Intergrase catalytic core"/>
    <property type="match status" value="1"/>
</dbReference>
<evidence type="ECO:0000256" key="2">
    <source>
        <dbReference type="ARBA" id="ARBA00023125"/>
    </source>
</evidence>
<dbReference type="PROSITE" id="PS51900">
    <property type="entry name" value="CB"/>
    <property type="match status" value="1"/>
</dbReference>
<feature type="domain" description="Core-binding (CB)" evidence="5">
    <location>
        <begin position="122"/>
        <end position="209"/>
    </location>
</feature>
<proteinExistence type="predicted"/>
<dbReference type="CDD" id="cd00397">
    <property type="entry name" value="DNA_BRE_C"/>
    <property type="match status" value="1"/>
</dbReference>
<evidence type="ECO:0000313" key="7">
    <source>
        <dbReference type="Proteomes" id="UP001204144"/>
    </source>
</evidence>
<sequence length="415" mass="48388">MGFSRSQICQNDKQMTAKQAQQQLIQDKSKLIPMSETYPYKLCRLSKPKDNSLEKPWYVEFYVWDATKQKLHRKRYVLSDDTAKAREIEAAKLIKQTNQQLIAGAVINPVQKKQIGPIQPETPLLEAIAFFLKYIKGSKKPRTYETYKSDLQKLTDYLTTTNQTNLTLGTFTFNHAQAYIDYLIIDQQLKNLRINNLKATNSAFFGFYQKRKTINENPFKGIDNLDVQASKHKSYTNQEALAIKNYCLEHDPRLWLAISFVYYGFIRAGYELRSLTIGNLFEKTILIEGQNSKSGDSEHVMIPAALEKIIQQYKLRDYPKHYYILGTDGPSETMVDKNHWYRRHVKALEATKLTGLNHDFYAWKHTGVIALWFATKEIELIRSQCRHKDIATTLLYLRDLGIYFDYTLINKFPEL</sequence>
<evidence type="ECO:0000256" key="3">
    <source>
        <dbReference type="ARBA" id="ARBA00023172"/>
    </source>
</evidence>
<dbReference type="GO" id="GO:0015074">
    <property type="term" value="P:DNA integration"/>
    <property type="evidence" value="ECO:0007669"/>
    <property type="project" value="UniProtKB-KW"/>
</dbReference>
<dbReference type="Proteomes" id="UP001204144">
    <property type="component" value="Unassembled WGS sequence"/>
</dbReference>
<evidence type="ECO:0000256" key="1">
    <source>
        <dbReference type="ARBA" id="ARBA00022908"/>
    </source>
</evidence>
<keyword evidence="3" id="KW-0233">DNA recombination</keyword>
<gene>
    <name evidence="6" type="ORF">EGI31_13185</name>
</gene>
<evidence type="ECO:0000313" key="6">
    <source>
        <dbReference type="EMBL" id="MCP9763908.1"/>
    </source>
</evidence>
<protein>
    <submittedName>
        <fullName evidence="6">Site-specific integrase</fullName>
    </submittedName>
</protein>
<dbReference type="InterPro" id="IPR044068">
    <property type="entry name" value="CB"/>
</dbReference>
<name>A0AAE3H348_9BACT</name>
<dbReference type="Gene3D" id="1.10.150.130">
    <property type="match status" value="1"/>
</dbReference>
<dbReference type="InterPro" id="IPR010998">
    <property type="entry name" value="Integrase_recombinase_N"/>
</dbReference>
<keyword evidence="1" id="KW-0229">DNA integration</keyword>
<dbReference type="GO" id="GO:0006310">
    <property type="term" value="P:DNA recombination"/>
    <property type="evidence" value="ECO:0007669"/>
    <property type="project" value="UniProtKB-KW"/>
</dbReference>
<comment type="caution">
    <text evidence="6">The sequence shown here is derived from an EMBL/GenBank/DDBJ whole genome shotgun (WGS) entry which is preliminary data.</text>
</comment>
<evidence type="ECO:0000256" key="4">
    <source>
        <dbReference type="PROSITE-ProRule" id="PRU01248"/>
    </source>
</evidence>
<evidence type="ECO:0000259" key="5">
    <source>
        <dbReference type="PROSITE" id="PS51900"/>
    </source>
</evidence>
<organism evidence="6 7">
    <name type="scientific">Lacihabitans soyangensis</name>
    <dbReference type="NCBI Taxonomy" id="869394"/>
    <lineage>
        <taxon>Bacteria</taxon>
        <taxon>Pseudomonadati</taxon>
        <taxon>Bacteroidota</taxon>
        <taxon>Cytophagia</taxon>
        <taxon>Cytophagales</taxon>
        <taxon>Leadbetterellaceae</taxon>
        <taxon>Lacihabitans</taxon>
    </lineage>
</organism>
<keyword evidence="7" id="KW-1185">Reference proteome</keyword>
<dbReference type="InterPro" id="IPR013762">
    <property type="entry name" value="Integrase-like_cat_sf"/>
</dbReference>
<dbReference type="SUPFAM" id="SSF56349">
    <property type="entry name" value="DNA breaking-rejoining enzymes"/>
    <property type="match status" value="1"/>
</dbReference>
<accession>A0AAE3H348</accession>
<dbReference type="EMBL" id="RJUF01000046">
    <property type="protein sequence ID" value="MCP9763908.1"/>
    <property type="molecule type" value="Genomic_DNA"/>
</dbReference>
<reference evidence="6 7" key="1">
    <citation type="submission" date="2018-11" db="EMBL/GenBank/DDBJ databases">
        <title>Novel bacteria species description.</title>
        <authorList>
            <person name="Han J.-H."/>
        </authorList>
    </citation>
    <scope>NUCLEOTIDE SEQUENCE [LARGE SCALE GENOMIC DNA]</scope>
    <source>
        <strain evidence="6 7">KCTC23259</strain>
    </source>
</reference>
<dbReference type="InterPro" id="IPR011010">
    <property type="entry name" value="DNA_brk_join_enz"/>
</dbReference>